<sequence>MTERVLAATRSFLAERVAVWTVAVAAGGLASPIALGAEQPAADAAVLQAADGEGRQAHLRDYSQRVRPLLGKYCFGCHGPEEQYSDVRLDVLDPDTIGGGDADRWDAALDMINMGYMPPEDEPQPSDAERRELVDWMTQSIDLAKRFRKRPSAGAVRRLTREQYSNSLAELLSLPIDFGRNLPNEAKSRMGFSNSSESLLTSPLHVEYYQSIAREAIDKAIKTGDRPEPKRYRATLGANVGVGRHAAVIGGYQSAPIPREHVLVEVLDEQGRPRVGQTPAEVAELREIESNIGVGMRGSSSDRYRIVDDGLILFSALPHKEQAPKSWQGPSPNMKLLLRRCFPSEGPFVTRVTASLADYADCYQEEGLLQLRSSEPMARLASDSSGLVAPADAVVLTAADCKRQSGLTMQGAALVPEDVTKTSSGSLSFRVSEPGLYQIDLVHPAAAADGMPSVSLELDKSAQHLRVEPGRPGQKGLSVTPMAHAQLSAGRHRLKVGGRFFVGFREVVVSPIPDDHPVSLSLREERSRSQGGPVGRDSALRAFVGSRTDDGMEYAELGQPRVVDSPSDDLETYEFRGYLENLPIPILDETEKSSLSNIMVVGVWNDHLVKDFSDCGVPIVVRSIEFEGPSYPVWPPESHQQVFFESPLRETDPDGYTREVISRFMTRAFRRAVDQEEVDRYVDFWTATRVDYDNYYEGVKETLVAVLCSPHFLYIAAPDGPAAGDAALAEGLAYFLWNSPPDEELCRLAADGTLRRELPRQVERMIADARIERFIDTFATDWLRLDRHASMDVNVDAYRDYTRFVKRDMALETKAFLLHVLREKLSLLTFIDSDFAMLNQNLAEFYGISGVEGTHFRPVSVSPQMHRGGLLSQGAFLCGHSDGTQAHPIKRAVWLKEKILGSPVPPPPPNVPALNPETPGFEKLTLKEQLDLHRDKPSCADCHRTIDPYGVVFENYDAVGRFRTQAKGRPVDARSVLPEGAEIDGVDQLKAYLLEHQRDVVTRSVVSHLLAYALGRDVSYTDEQAIDDIVARVAADDYNLQTAVLAIAESPAFSGLDAEPPTPERQGDLP</sequence>
<feature type="domain" description="DUF1592" evidence="5">
    <location>
        <begin position="726"/>
        <end position="848"/>
    </location>
</feature>
<dbReference type="Pfam" id="PF07635">
    <property type="entry name" value="PSCyt1"/>
    <property type="match status" value="1"/>
</dbReference>
<evidence type="ECO:0000256" key="1">
    <source>
        <dbReference type="SAM" id="MobiDB-lite"/>
    </source>
</evidence>
<dbReference type="AlphaFoldDB" id="A0A518DGT7"/>
<dbReference type="InterPro" id="IPR013043">
    <property type="entry name" value="DUF1595"/>
</dbReference>
<feature type="compositionally biased region" description="Basic and acidic residues" evidence="1">
    <location>
        <begin position="515"/>
        <end position="528"/>
    </location>
</feature>
<evidence type="ECO:0000259" key="4">
    <source>
        <dbReference type="Pfam" id="PF07627"/>
    </source>
</evidence>
<feature type="domain" description="DUF1585" evidence="2">
    <location>
        <begin position="980"/>
        <end position="1053"/>
    </location>
</feature>
<dbReference type="KEGG" id="pnd:Pla175_41040"/>
<feature type="domain" description="Cytochrome C Planctomycete-type" evidence="6">
    <location>
        <begin position="74"/>
        <end position="121"/>
    </location>
</feature>
<evidence type="ECO:0000259" key="7">
    <source>
        <dbReference type="Pfam" id="PF07637"/>
    </source>
</evidence>
<evidence type="ECO:0000313" key="8">
    <source>
        <dbReference type="EMBL" id="QDU90695.1"/>
    </source>
</evidence>
<dbReference type="InterPro" id="IPR013042">
    <property type="entry name" value="DUF1592"/>
</dbReference>
<dbReference type="EMBL" id="CP036291">
    <property type="protein sequence ID" value="QDU90695.1"/>
    <property type="molecule type" value="Genomic_DNA"/>
</dbReference>
<feature type="domain" description="DUF1587" evidence="3">
    <location>
        <begin position="157"/>
        <end position="221"/>
    </location>
</feature>
<evidence type="ECO:0000259" key="6">
    <source>
        <dbReference type="Pfam" id="PF07635"/>
    </source>
</evidence>
<dbReference type="Pfam" id="PF07631">
    <property type="entry name" value="PSD4"/>
    <property type="match status" value="1"/>
</dbReference>
<dbReference type="Pfam" id="PF07627">
    <property type="entry name" value="PSCyt3"/>
    <property type="match status" value="1"/>
</dbReference>
<dbReference type="OrthoDB" id="175242at2"/>
<dbReference type="Pfam" id="PF07624">
    <property type="entry name" value="PSD2"/>
    <property type="match status" value="1"/>
</dbReference>
<dbReference type="Proteomes" id="UP000317429">
    <property type="component" value="Chromosome"/>
</dbReference>
<dbReference type="Pfam" id="PF07637">
    <property type="entry name" value="PSD5"/>
    <property type="match status" value="1"/>
</dbReference>
<dbReference type="GO" id="GO:0009055">
    <property type="term" value="F:electron transfer activity"/>
    <property type="evidence" value="ECO:0007669"/>
    <property type="project" value="InterPro"/>
</dbReference>
<evidence type="ECO:0000259" key="3">
    <source>
        <dbReference type="Pfam" id="PF07626"/>
    </source>
</evidence>
<gene>
    <name evidence="8" type="ORF">Pla175_41040</name>
</gene>
<evidence type="ECO:0008006" key="10">
    <source>
        <dbReference type="Google" id="ProtNLM"/>
    </source>
</evidence>
<dbReference type="InterPro" id="IPR013036">
    <property type="entry name" value="DUF1587"/>
</dbReference>
<dbReference type="InterPro" id="IPR011478">
    <property type="entry name" value="DUF1585"/>
</dbReference>
<dbReference type="InterPro" id="IPR036909">
    <property type="entry name" value="Cyt_c-like_dom_sf"/>
</dbReference>
<evidence type="ECO:0000259" key="2">
    <source>
        <dbReference type="Pfam" id="PF07624"/>
    </source>
</evidence>
<protein>
    <recommendedName>
        <fullName evidence="10">Planctomycete cytochrome C</fullName>
    </recommendedName>
</protein>
<dbReference type="InterPro" id="IPR011429">
    <property type="entry name" value="Cyt_c_Planctomycete-type"/>
</dbReference>
<dbReference type="Pfam" id="PF07626">
    <property type="entry name" value="PSD3"/>
    <property type="match status" value="1"/>
</dbReference>
<dbReference type="GO" id="GO:0020037">
    <property type="term" value="F:heme binding"/>
    <property type="evidence" value="ECO:0007669"/>
    <property type="project" value="InterPro"/>
</dbReference>
<feature type="domain" description="DUF1595" evidence="7">
    <location>
        <begin position="657"/>
        <end position="715"/>
    </location>
</feature>
<name>A0A518DGT7_9BACT</name>
<keyword evidence="9" id="KW-1185">Reference proteome</keyword>
<dbReference type="InterPro" id="IPR013039">
    <property type="entry name" value="DUF1588"/>
</dbReference>
<evidence type="ECO:0000313" key="9">
    <source>
        <dbReference type="Proteomes" id="UP000317429"/>
    </source>
</evidence>
<reference evidence="8 9" key="1">
    <citation type="submission" date="2019-02" db="EMBL/GenBank/DDBJ databases">
        <title>Deep-cultivation of Planctomycetes and their phenomic and genomic characterization uncovers novel biology.</title>
        <authorList>
            <person name="Wiegand S."/>
            <person name="Jogler M."/>
            <person name="Boedeker C."/>
            <person name="Pinto D."/>
            <person name="Vollmers J."/>
            <person name="Rivas-Marin E."/>
            <person name="Kohn T."/>
            <person name="Peeters S.H."/>
            <person name="Heuer A."/>
            <person name="Rast P."/>
            <person name="Oberbeckmann S."/>
            <person name="Bunk B."/>
            <person name="Jeske O."/>
            <person name="Meyerdierks A."/>
            <person name="Storesund J.E."/>
            <person name="Kallscheuer N."/>
            <person name="Luecker S."/>
            <person name="Lage O.M."/>
            <person name="Pohl T."/>
            <person name="Merkel B.J."/>
            <person name="Hornburger P."/>
            <person name="Mueller R.-W."/>
            <person name="Bruemmer F."/>
            <person name="Labrenz M."/>
            <person name="Spormann A.M."/>
            <person name="Op den Camp H."/>
            <person name="Overmann J."/>
            <person name="Amann R."/>
            <person name="Jetten M.S.M."/>
            <person name="Mascher T."/>
            <person name="Medema M.H."/>
            <person name="Devos D.P."/>
            <person name="Kaster A.-K."/>
            <person name="Ovreas L."/>
            <person name="Rohde M."/>
            <person name="Galperin M.Y."/>
            <person name="Jogler C."/>
        </authorList>
    </citation>
    <scope>NUCLEOTIDE SEQUENCE [LARGE SCALE GENOMIC DNA]</scope>
    <source>
        <strain evidence="8 9">Pla175</strain>
    </source>
</reference>
<dbReference type="SUPFAM" id="SSF46626">
    <property type="entry name" value="Cytochrome c"/>
    <property type="match status" value="1"/>
</dbReference>
<dbReference type="RefSeq" id="WP_145289707.1">
    <property type="nucleotide sequence ID" value="NZ_CP036291.1"/>
</dbReference>
<feature type="domain" description="DUF1588" evidence="4">
    <location>
        <begin position="867"/>
        <end position="965"/>
    </location>
</feature>
<accession>A0A518DGT7</accession>
<evidence type="ECO:0000259" key="5">
    <source>
        <dbReference type="Pfam" id="PF07631"/>
    </source>
</evidence>
<organism evidence="8 9">
    <name type="scientific">Pirellulimonas nuda</name>
    <dbReference type="NCBI Taxonomy" id="2528009"/>
    <lineage>
        <taxon>Bacteria</taxon>
        <taxon>Pseudomonadati</taxon>
        <taxon>Planctomycetota</taxon>
        <taxon>Planctomycetia</taxon>
        <taxon>Pirellulales</taxon>
        <taxon>Lacipirellulaceae</taxon>
        <taxon>Pirellulimonas</taxon>
    </lineage>
</organism>
<proteinExistence type="predicted"/>
<feature type="region of interest" description="Disordered" evidence="1">
    <location>
        <begin position="515"/>
        <end position="537"/>
    </location>
</feature>